<dbReference type="PROSITE" id="PS50089">
    <property type="entry name" value="ZF_RING_2"/>
    <property type="match status" value="1"/>
</dbReference>
<protein>
    <submittedName>
        <fullName evidence="4">Uncharacterized protein</fullName>
    </submittedName>
</protein>
<dbReference type="InterPro" id="IPR019956">
    <property type="entry name" value="Ubiquitin_dom"/>
</dbReference>
<comment type="caution">
    <text evidence="4">The sequence shown here is derived from an EMBL/GenBank/DDBJ whole genome shotgun (WGS) entry which is preliminary data.</text>
</comment>
<dbReference type="PANTHER" id="PTHR10666">
    <property type="entry name" value="UBIQUITIN"/>
    <property type="match status" value="1"/>
</dbReference>
<keyword evidence="1" id="KW-0479">Metal-binding</keyword>
<keyword evidence="1" id="KW-0862">Zinc</keyword>
<evidence type="ECO:0000313" key="5">
    <source>
        <dbReference type="Proteomes" id="UP000664859"/>
    </source>
</evidence>
<keyword evidence="5" id="KW-1185">Reference proteome</keyword>
<feature type="domain" description="RING-type" evidence="3">
    <location>
        <begin position="265"/>
        <end position="308"/>
    </location>
</feature>
<dbReference type="InterPro" id="IPR000626">
    <property type="entry name" value="Ubiquitin-like_dom"/>
</dbReference>
<dbReference type="InterPro" id="IPR050158">
    <property type="entry name" value="Ubiquitin_ubiquitin-like"/>
</dbReference>
<accession>A0A836C8N2</accession>
<dbReference type="OrthoDB" id="428577at2759"/>
<sequence>MAGGTKLGRHKQLRKLDNLAAATTLRAVPAKTPGPCIFVKTLSGSTITVHGLSHSDTVASLEEAIEGKEGVPVDQQKLSFAGKRLQPSHTLGDFGIGSGSTVHMVLSLCGGRSMPLLKIPFADVSRSDAMQRLSFDPDAPDWRTACEGLNMEGYCRNRACKARNKLVISMIGMNAFTLGSQCACPECGADVTPVTCGFYACTWMYEGAKTDGMLMRSPWHTASDDLYHRVNEHGNMASWSRLVLVAKPIASDAQDKDKDALPSECAVCLMPLAAAEHTVTRACGHRYYATCLQRWQESSIGATCTACRTELHGVGAAA</sequence>
<dbReference type="AlphaFoldDB" id="A0A836C8N2"/>
<evidence type="ECO:0000259" key="3">
    <source>
        <dbReference type="PROSITE" id="PS50089"/>
    </source>
</evidence>
<dbReference type="Pfam" id="PF13639">
    <property type="entry name" value="zf-RING_2"/>
    <property type="match status" value="1"/>
</dbReference>
<keyword evidence="1" id="KW-0863">Zinc-finger</keyword>
<dbReference type="SMART" id="SM00213">
    <property type="entry name" value="UBQ"/>
    <property type="match status" value="1"/>
</dbReference>
<dbReference type="InterPro" id="IPR001841">
    <property type="entry name" value="Znf_RING"/>
</dbReference>
<dbReference type="Pfam" id="PF00240">
    <property type="entry name" value="ubiquitin"/>
    <property type="match status" value="1"/>
</dbReference>
<organism evidence="4 5">
    <name type="scientific">Tribonema minus</name>
    <dbReference type="NCBI Taxonomy" id="303371"/>
    <lineage>
        <taxon>Eukaryota</taxon>
        <taxon>Sar</taxon>
        <taxon>Stramenopiles</taxon>
        <taxon>Ochrophyta</taxon>
        <taxon>PX clade</taxon>
        <taxon>Xanthophyceae</taxon>
        <taxon>Tribonematales</taxon>
        <taxon>Tribonemataceae</taxon>
        <taxon>Tribonema</taxon>
    </lineage>
</organism>
<reference evidence="4" key="1">
    <citation type="submission" date="2021-02" db="EMBL/GenBank/DDBJ databases">
        <title>First Annotated Genome of the Yellow-green Alga Tribonema minus.</title>
        <authorList>
            <person name="Mahan K.M."/>
        </authorList>
    </citation>
    <scope>NUCLEOTIDE SEQUENCE</scope>
    <source>
        <strain evidence="4">UTEX B ZZ1240</strain>
    </source>
</reference>
<proteinExistence type="predicted"/>
<dbReference type="SUPFAM" id="SSF57850">
    <property type="entry name" value="RING/U-box"/>
    <property type="match status" value="1"/>
</dbReference>
<dbReference type="Gene3D" id="3.10.20.90">
    <property type="entry name" value="Phosphatidylinositol 3-kinase Catalytic Subunit, Chain A, domain 1"/>
    <property type="match status" value="1"/>
</dbReference>
<dbReference type="SUPFAM" id="SSF54236">
    <property type="entry name" value="Ubiquitin-like"/>
    <property type="match status" value="1"/>
</dbReference>
<dbReference type="InterPro" id="IPR013083">
    <property type="entry name" value="Znf_RING/FYVE/PHD"/>
</dbReference>
<dbReference type="Gene3D" id="3.30.40.10">
    <property type="entry name" value="Zinc/RING finger domain, C3HC4 (zinc finger)"/>
    <property type="match status" value="1"/>
</dbReference>
<evidence type="ECO:0000256" key="1">
    <source>
        <dbReference type="PROSITE-ProRule" id="PRU00175"/>
    </source>
</evidence>
<dbReference type="PRINTS" id="PR00348">
    <property type="entry name" value="UBIQUITIN"/>
</dbReference>
<dbReference type="EMBL" id="JAFCMP010000539">
    <property type="protein sequence ID" value="KAG5176247.1"/>
    <property type="molecule type" value="Genomic_DNA"/>
</dbReference>
<dbReference type="Proteomes" id="UP000664859">
    <property type="component" value="Unassembled WGS sequence"/>
</dbReference>
<gene>
    <name evidence="4" type="ORF">JKP88DRAFT_171493</name>
</gene>
<dbReference type="GO" id="GO:0008270">
    <property type="term" value="F:zinc ion binding"/>
    <property type="evidence" value="ECO:0007669"/>
    <property type="project" value="UniProtKB-KW"/>
</dbReference>
<dbReference type="InterPro" id="IPR029071">
    <property type="entry name" value="Ubiquitin-like_domsf"/>
</dbReference>
<dbReference type="PROSITE" id="PS50053">
    <property type="entry name" value="UBIQUITIN_2"/>
    <property type="match status" value="1"/>
</dbReference>
<feature type="domain" description="Ubiquitin-like" evidence="2">
    <location>
        <begin position="37"/>
        <end position="111"/>
    </location>
</feature>
<name>A0A836C8N2_9STRA</name>
<evidence type="ECO:0000259" key="2">
    <source>
        <dbReference type="PROSITE" id="PS50053"/>
    </source>
</evidence>
<evidence type="ECO:0000313" key="4">
    <source>
        <dbReference type="EMBL" id="KAG5176247.1"/>
    </source>
</evidence>